<accession>A0ABP8J5B9</accession>
<sequence>MSVMGDNHGFGVDIGGSGIKGGIVDLDTGHLVGERFKVLTPHPSTPGACAGAVREVVDNFGWTGPVGVTVPAVVTNGTVRSAANIDQGWIGTDANALFAASLNRQVTVINDADAAGLAEDKYGAGNDVSGVVILLTLGTGIGSALIHKGVLVPNTELGHLEVDGKEAEHRAASSVKDAKGWTYEKWAAQLSRVIREYEKLFWPDLFIVGGGISRKADKWIPMLEVSTPVVPATLLNTAGIVGAAMAAQAQA</sequence>
<dbReference type="PANTHER" id="PTHR18964">
    <property type="entry name" value="ROK (REPRESSOR, ORF, KINASE) FAMILY"/>
    <property type="match status" value="1"/>
</dbReference>
<dbReference type="SUPFAM" id="SSF53067">
    <property type="entry name" value="Actin-like ATPase domain"/>
    <property type="match status" value="1"/>
</dbReference>
<dbReference type="InterPro" id="IPR043129">
    <property type="entry name" value="ATPase_NBD"/>
</dbReference>
<comment type="caution">
    <text evidence="2">The sequence shown here is derived from an EMBL/GenBank/DDBJ whole genome shotgun (WGS) entry which is preliminary data.</text>
</comment>
<dbReference type="NCBIfam" id="NF045942">
    <property type="entry name" value="PolPhglucPhase"/>
    <property type="match status" value="1"/>
</dbReference>
<organism evidence="2 3">
    <name type="scientific">Tsukamurella soli</name>
    <dbReference type="NCBI Taxonomy" id="644556"/>
    <lineage>
        <taxon>Bacteria</taxon>
        <taxon>Bacillati</taxon>
        <taxon>Actinomycetota</taxon>
        <taxon>Actinomycetes</taxon>
        <taxon>Mycobacteriales</taxon>
        <taxon>Tsukamurellaceae</taxon>
        <taxon>Tsukamurella</taxon>
    </lineage>
</organism>
<dbReference type="Gene3D" id="3.30.420.40">
    <property type="match status" value="2"/>
</dbReference>
<dbReference type="Pfam" id="PF00480">
    <property type="entry name" value="ROK"/>
    <property type="match status" value="1"/>
</dbReference>
<protein>
    <submittedName>
        <fullName evidence="2">ROK family protein</fullName>
    </submittedName>
</protein>
<dbReference type="CDD" id="cd24058">
    <property type="entry name" value="ASKHA_NBD_ROK_PPGK"/>
    <property type="match status" value="1"/>
</dbReference>
<reference evidence="3" key="1">
    <citation type="journal article" date="2019" name="Int. J. Syst. Evol. Microbiol.">
        <title>The Global Catalogue of Microorganisms (GCM) 10K type strain sequencing project: providing services to taxonomists for standard genome sequencing and annotation.</title>
        <authorList>
            <consortium name="The Broad Institute Genomics Platform"/>
            <consortium name="The Broad Institute Genome Sequencing Center for Infectious Disease"/>
            <person name="Wu L."/>
            <person name="Ma J."/>
        </authorList>
    </citation>
    <scope>NUCLEOTIDE SEQUENCE [LARGE SCALE GENOMIC DNA]</scope>
    <source>
        <strain evidence="3">JCM 17688</strain>
    </source>
</reference>
<dbReference type="EMBL" id="BAABFR010000007">
    <property type="protein sequence ID" value="GAA4385346.1"/>
    <property type="molecule type" value="Genomic_DNA"/>
</dbReference>
<evidence type="ECO:0000256" key="1">
    <source>
        <dbReference type="ARBA" id="ARBA00006479"/>
    </source>
</evidence>
<comment type="similarity">
    <text evidence="1">Belongs to the ROK (NagC/XylR) family.</text>
</comment>
<dbReference type="InterPro" id="IPR000600">
    <property type="entry name" value="ROK"/>
</dbReference>
<evidence type="ECO:0000313" key="2">
    <source>
        <dbReference type="EMBL" id="GAA4385346.1"/>
    </source>
</evidence>
<keyword evidence="3" id="KW-1185">Reference proteome</keyword>
<evidence type="ECO:0000313" key="3">
    <source>
        <dbReference type="Proteomes" id="UP001500635"/>
    </source>
</evidence>
<gene>
    <name evidence="2" type="ORF">GCM10023147_06990</name>
</gene>
<dbReference type="Proteomes" id="UP001500635">
    <property type="component" value="Unassembled WGS sequence"/>
</dbReference>
<name>A0ABP8J5B9_9ACTN</name>
<dbReference type="PANTHER" id="PTHR18964:SF146">
    <property type="entry name" value="POLYPHOSPHATE GLUCOKINASE"/>
    <property type="match status" value="1"/>
</dbReference>
<proteinExistence type="inferred from homology"/>